<feature type="repeat" description="RCC1" evidence="2">
    <location>
        <begin position="101"/>
        <end position="176"/>
    </location>
</feature>
<dbReference type="AlphaFoldDB" id="A0A0J7JYU2"/>
<keyword evidence="1" id="KW-0677">Repeat</keyword>
<dbReference type="PANTHER" id="PTHR22870">
    <property type="entry name" value="REGULATOR OF CHROMOSOME CONDENSATION"/>
    <property type="match status" value="1"/>
</dbReference>
<dbReference type="InterPro" id="IPR009091">
    <property type="entry name" value="RCC1/BLIP-II"/>
</dbReference>
<gene>
    <name evidence="3" type="ORF">RF55_20519</name>
</gene>
<accession>A0A0J7JYU2</accession>
<comment type="caution">
    <text evidence="3">The sequence shown here is derived from an EMBL/GenBank/DDBJ whole genome shotgun (WGS) entry which is preliminary data.</text>
</comment>
<protein>
    <submittedName>
        <fullName evidence="3">Rcc1 and btb domain-containing protein 1</fullName>
    </submittedName>
</protein>
<dbReference type="PROSITE" id="PS00626">
    <property type="entry name" value="RCC1_2"/>
    <property type="match status" value="1"/>
</dbReference>
<dbReference type="PANTHER" id="PTHR22870:SF466">
    <property type="entry name" value="ANKYRIN REPEAT-CONTAINING PROTEIN"/>
    <property type="match status" value="1"/>
</dbReference>
<evidence type="ECO:0000256" key="1">
    <source>
        <dbReference type="ARBA" id="ARBA00022737"/>
    </source>
</evidence>
<feature type="repeat" description="RCC1" evidence="2">
    <location>
        <begin position="177"/>
        <end position="222"/>
    </location>
</feature>
<dbReference type="STRING" id="67767.A0A0J7JYU2"/>
<dbReference type="PRINTS" id="PR00633">
    <property type="entry name" value="RCCNDNSATION"/>
</dbReference>
<evidence type="ECO:0000313" key="4">
    <source>
        <dbReference type="Proteomes" id="UP000036403"/>
    </source>
</evidence>
<sequence>VYIWRFSIKHGSNHTVNLISTPTRVIDLSKECIVDIACGSDHFLALTSDGKVYTWGKNSINERDRYSYLVNTNLPREFLGGKKIVHIACNSIFNMGVTDKGILYGWGFYNDEQVLIDTTPFIINIRSSKSLPTVPTCADVQSQMSYMYPHEITAVSGKAIVKVACGLQHALALTDEGKLYAWGKNDRGQVGVNNNLQFSTPAMVTHDSLMKVEKLLNNRHDK</sequence>
<name>A0A0J7JYU2_LASNI</name>
<dbReference type="SUPFAM" id="SSF50985">
    <property type="entry name" value="RCC1/BLIP-II"/>
    <property type="match status" value="1"/>
</dbReference>
<dbReference type="OrthoDB" id="5981550at2759"/>
<dbReference type="InterPro" id="IPR051210">
    <property type="entry name" value="Ub_ligase/GEF_domain"/>
</dbReference>
<dbReference type="Proteomes" id="UP000036403">
    <property type="component" value="Unassembled WGS sequence"/>
</dbReference>
<reference evidence="3 4" key="1">
    <citation type="submission" date="2015-04" db="EMBL/GenBank/DDBJ databases">
        <title>Lasius niger genome sequencing.</title>
        <authorList>
            <person name="Konorov E.A."/>
            <person name="Nikitin M.A."/>
            <person name="Kirill M.V."/>
            <person name="Chang P."/>
        </authorList>
    </citation>
    <scope>NUCLEOTIDE SEQUENCE [LARGE SCALE GENOMIC DNA]</scope>
    <source>
        <tissue evidence="3">Whole</tissue>
    </source>
</reference>
<dbReference type="PaxDb" id="67767-A0A0J7JYU2"/>
<keyword evidence="4" id="KW-1185">Reference proteome</keyword>
<evidence type="ECO:0000313" key="3">
    <source>
        <dbReference type="EMBL" id="KMQ83252.1"/>
    </source>
</evidence>
<dbReference type="EMBL" id="LBMM01020590">
    <property type="protein sequence ID" value="KMQ83252.1"/>
    <property type="molecule type" value="Genomic_DNA"/>
</dbReference>
<dbReference type="PROSITE" id="PS50012">
    <property type="entry name" value="RCC1_3"/>
    <property type="match status" value="4"/>
</dbReference>
<dbReference type="Gene3D" id="2.130.10.30">
    <property type="entry name" value="Regulator of chromosome condensation 1/beta-lactamase-inhibitor protein II"/>
    <property type="match status" value="1"/>
</dbReference>
<feature type="repeat" description="RCC1" evidence="2">
    <location>
        <begin position="1"/>
        <end position="49"/>
    </location>
</feature>
<dbReference type="Pfam" id="PF13540">
    <property type="entry name" value="RCC1_2"/>
    <property type="match status" value="2"/>
</dbReference>
<proteinExistence type="predicted"/>
<feature type="repeat" description="RCC1" evidence="2">
    <location>
        <begin position="50"/>
        <end position="100"/>
    </location>
</feature>
<feature type="non-terminal residue" evidence="3">
    <location>
        <position position="1"/>
    </location>
</feature>
<organism evidence="3 4">
    <name type="scientific">Lasius niger</name>
    <name type="common">Black garden ant</name>
    <dbReference type="NCBI Taxonomy" id="67767"/>
    <lineage>
        <taxon>Eukaryota</taxon>
        <taxon>Metazoa</taxon>
        <taxon>Ecdysozoa</taxon>
        <taxon>Arthropoda</taxon>
        <taxon>Hexapoda</taxon>
        <taxon>Insecta</taxon>
        <taxon>Pterygota</taxon>
        <taxon>Neoptera</taxon>
        <taxon>Endopterygota</taxon>
        <taxon>Hymenoptera</taxon>
        <taxon>Apocrita</taxon>
        <taxon>Aculeata</taxon>
        <taxon>Formicoidea</taxon>
        <taxon>Formicidae</taxon>
        <taxon>Formicinae</taxon>
        <taxon>Lasius</taxon>
        <taxon>Lasius</taxon>
    </lineage>
</organism>
<evidence type="ECO:0000256" key="2">
    <source>
        <dbReference type="PROSITE-ProRule" id="PRU00235"/>
    </source>
</evidence>
<dbReference type="InterPro" id="IPR000408">
    <property type="entry name" value="Reg_chr_condens"/>
</dbReference>